<name>A0A8S2I3H2_9BILA</name>
<dbReference type="GO" id="GO:0003729">
    <property type="term" value="F:mRNA binding"/>
    <property type="evidence" value="ECO:0007669"/>
    <property type="project" value="TreeGrafter"/>
</dbReference>
<dbReference type="PROSITE" id="PS50102">
    <property type="entry name" value="RRM"/>
    <property type="match status" value="2"/>
</dbReference>
<feature type="compositionally biased region" description="Polar residues" evidence="4">
    <location>
        <begin position="246"/>
        <end position="275"/>
    </location>
</feature>
<dbReference type="EMBL" id="CAJNOK010004104">
    <property type="protein sequence ID" value="CAF0926022.1"/>
    <property type="molecule type" value="Genomic_DNA"/>
</dbReference>
<reference evidence="7" key="1">
    <citation type="submission" date="2021-02" db="EMBL/GenBank/DDBJ databases">
        <authorList>
            <person name="Nowell W R."/>
        </authorList>
    </citation>
    <scope>NUCLEOTIDE SEQUENCE</scope>
</reference>
<dbReference type="Proteomes" id="UP000677228">
    <property type="component" value="Unassembled WGS sequence"/>
</dbReference>
<dbReference type="EMBL" id="CAJOBA010004106">
    <property type="protein sequence ID" value="CAF3703109.1"/>
    <property type="molecule type" value="Genomic_DNA"/>
</dbReference>
<feature type="compositionally biased region" description="Gly residues" evidence="4">
    <location>
        <begin position="438"/>
        <end position="448"/>
    </location>
</feature>
<dbReference type="PANTHER" id="PTHR48032">
    <property type="entry name" value="RNA-BINDING PROTEIN MUSASHI HOMOLOG RBP6"/>
    <property type="match status" value="1"/>
</dbReference>
<organism evidence="7 8">
    <name type="scientific">Didymodactylos carnosus</name>
    <dbReference type="NCBI Taxonomy" id="1234261"/>
    <lineage>
        <taxon>Eukaryota</taxon>
        <taxon>Metazoa</taxon>
        <taxon>Spiralia</taxon>
        <taxon>Gnathifera</taxon>
        <taxon>Rotifera</taxon>
        <taxon>Eurotatoria</taxon>
        <taxon>Bdelloidea</taxon>
        <taxon>Philodinida</taxon>
        <taxon>Philodinidae</taxon>
        <taxon>Didymodactylos</taxon>
    </lineage>
</organism>
<feature type="compositionally biased region" description="Polar residues" evidence="4">
    <location>
        <begin position="222"/>
        <end position="238"/>
    </location>
</feature>
<protein>
    <recommendedName>
        <fullName evidence="5">RRM domain-containing protein</fullName>
    </recommendedName>
</protein>
<evidence type="ECO:0000256" key="4">
    <source>
        <dbReference type="SAM" id="MobiDB-lite"/>
    </source>
</evidence>
<feature type="compositionally biased region" description="Low complexity" evidence="4">
    <location>
        <begin position="282"/>
        <end position="301"/>
    </location>
</feature>
<proteinExistence type="predicted"/>
<dbReference type="PANTHER" id="PTHR48032:SF6">
    <property type="entry name" value="RNA-BINDING (RRM_RBD_RNP MOTIFS) FAMILY PROTEIN"/>
    <property type="match status" value="1"/>
</dbReference>
<feature type="compositionally biased region" description="Polar residues" evidence="4">
    <location>
        <begin position="369"/>
        <end position="380"/>
    </location>
</feature>
<dbReference type="Pfam" id="PF00076">
    <property type="entry name" value="RRM_1"/>
    <property type="match status" value="2"/>
</dbReference>
<feature type="compositionally biased region" description="Low complexity" evidence="4">
    <location>
        <begin position="185"/>
        <end position="196"/>
    </location>
</feature>
<feature type="compositionally biased region" description="Gly residues" evidence="4">
    <location>
        <begin position="403"/>
        <end position="425"/>
    </location>
</feature>
<feature type="compositionally biased region" description="Low complexity" evidence="4">
    <location>
        <begin position="381"/>
        <end position="402"/>
    </location>
</feature>
<dbReference type="Proteomes" id="UP000682733">
    <property type="component" value="Unassembled WGS sequence"/>
</dbReference>
<feature type="compositionally biased region" description="Polar residues" evidence="4">
    <location>
        <begin position="306"/>
        <end position="350"/>
    </location>
</feature>
<dbReference type="FunFam" id="3.30.70.330:FF:000040">
    <property type="entry name" value="Heterogeneous nuclear ribonucleoprotein A2/B1"/>
    <property type="match status" value="1"/>
</dbReference>
<dbReference type="AlphaFoldDB" id="A0A8S2I3H2"/>
<feature type="domain" description="RRM" evidence="5">
    <location>
        <begin position="92"/>
        <end position="168"/>
    </location>
</feature>
<sequence>MNALFVGSMNSTTTDETLRNYALQFGDITDCLVMKDRDNKSRGFGFVTYSDIAMVDDFMAKRPHSIDGRQIDPKRAMPREEQNNSDVHLTVKKLFVAGLRDGITEDILRQYFGRYGTIVETIVMKDKDGKPRGFGFVTFDDYDPVDRVILERPHSIMGRQLDVRKAVPKQKTNEDGSNGAGNGPVGNNMNNNPRTMGGSGGGGGGGGNNNNNNNTNSSNSNYGMPNNRQGGPNSSNYGMNPLGGMNSLQGGSSGMYQQPNSQSMNMPPTSYNTASMGYDSYSTNNQQQQPPLPNNSLSSYPMPNMASLQGFNQPTLDPRAQQNSYSTNMGNTNPFGTMPNQNNSFGQNPGISGFNPMNMGQPPSGGYDSMNNTPFGNSSFGQSYGGASNNNNNNNNNNYNKPTGGGGGGPMRSSMGRGGGRGGGSTFPYDRPNNNRGGQRGGRGGGGR</sequence>
<dbReference type="Gene3D" id="3.30.70.330">
    <property type="match status" value="2"/>
</dbReference>
<dbReference type="InterPro" id="IPR035979">
    <property type="entry name" value="RBD_domain_sf"/>
</dbReference>
<dbReference type="InterPro" id="IPR012677">
    <property type="entry name" value="Nucleotide-bd_a/b_plait_sf"/>
</dbReference>
<keyword evidence="1" id="KW-0677">Repeat</keyword>
<evidence type="ECO:0000313" key="7">
    <source>
        <dbReference type="EMBL" id="CAF3703109.1"/>
    </source>
</evidence>
<evidence type="ECO:0000256" key="2">
    <source>
        <dbReference type="ARBA" id="ARBA00022884"/>
    </source>
</evidence>
<dbReference type="SUPFAM" id="SSF54928">
    <property type="entry name" value="RNA-binding domain, RBD"/>
    <property type="match status" value="2"/>
</dbReference>
<comment type="caution">
    <text evidence="7">The sequence shown here is derived from an EMBL/GenBank/DDBJ whole genome shotgun (WGS) entry which is preliminary data.</text>
</comment>
<gene>
    <name evidence="6" type="ORF">OVA965_LOCUS10886</name>
    <name evidence="7" type="ORF">TMI583_LOCUS10882</name>
</gene>
<evidence type="ECO:0000256" key="1">
    <source>
        <dbReference type="ARBA" id="ARBA00022737"/>
    </source>
</evidence>
<feature type="compositionally biased region" description="Low complexity" evidence="4">
    <location>
        <begin position="209"/>
        <end position="221"/>
    </location>
</feature>
<keyword evidence="2 3" id="KW-0694">RNA-binding</keyword>
<accession>A0A8S2I3H2</accession>
<dbReference type="SMART" id="SM00360">
    <property type="entry name" value="RRM"/>
    <property type="match status" value="2"/>
</dbReference>
<evidence type="ECO:0000313" key="6">
    <source>
        <dbReference type="EMBL" id="CAF0926022.1"/>
    </source>
</evidence>
<feature type="region of interest" description="Disordered" evidence="4">
    <location>
        <begin position="160"/>
        <end position="448"/>
    </location>
</feature>
<dbReference type="InterPro" id="IPR000504">
    <property type="entry name" value="RRM_dom"/>
</dbReference>
<evidence type="ECO:0000259" key="5">
    <source>
        <dbReference type="PROSITE" id="PS50102"/>
    </source>
</evidence>
<dbReference type="GO" id="GO:0006417">
    <property type="term" value="P:regulation of translation"/>
    <property type="evidence" value="ECO:0007669"/>
    <property type="project" value="TreeGrafter"/>
</dbReference>
<evidence type="ECO:0000256" key="3">
    <source>
        <dbReference type="PROSITE-ProRule" id="PRU00176"/>
    </source>
</evidence>
<evidence type="ECO:0000313" key="8">
    <source>
        <dbReference type="Proteomes" id="UP000682733"/>
    </source>
</evidence>
<feature type="domain" description="RRM" evidence="5">
    <location>
        <begin position="2"/>
        <end position="84"/>
    </location>
</feature>
<feature type="compositionally biased region" description="Gly residues" evidence="4">
    <location>
        <begin position="197"/>
        <end position="208"/>
    </location>
</feature>